<dbReference type="Gene3D" id="3.30.420.10">
    <property type="entry name" value="Ribonuclease H-like superfamily/Ribonuclease H"/>
    <property type="match status" value="1"/>
</dbReference>
<evidence type="ECO:0000313" key="2">
    <source>
        <dbReference type="EMBL" id="CAE7775824.1"/>
    </source>
</evidence>
<dbReference type="GO" id="GO:0015074">
    <property type="term" value="P:DNA integration"/>
    <property type="evidence" value="ECO:0007669"/>
    <property type="project" value="InterPro"/>
</dbReference>
<evidence type="ECO:0000259" key="1">
    <source>
        <dbReference type="PROSITE" id="PS50994"/>
    </source>
</evidence>
<evidence type="ECO:0000313" key="3">
    <source>
        <dbReference type="Proteomes" id="UP000601435"/>
    </source>
</evidence>
<gene>
    <name evidence="2" type="ORF">SNEC2469_LOCUS22701</name>
</gene>
<dbReference type="SUPFAM" id="SSF53098">
    <property type="entry name" value="Ribonuclease H-like"/>
    <property type="match status" value="1"/>
</dbReference>
<feature type="non-terminal residue" evidence="2">
    <location>
        <position position="283"/>
    </location>
</feature>
<dbReference type="AlphaFoldDB" id="A0A812YD68"/>
<feature type="non-terminal residue" evidence="2">
    <location>
        <position position="1"/>
    </location>
</feature>
<dbReference type="InterPro" id="IPR001584">
    <property type="entry name" value="Integrase_cat-core"/>
</dbReference>
<feature type="domain" description="Integrase catalytic" evidence="1">
    <location>
        <begin position="158"/>
        <end position="283"/>
    </location>
</feature>
<name>A0A812YD68_9DINO</name>
<sequence>AVTCVPSPLKVDVPGVGLAFRPAVHFELQGGSLGKSLCKLKKFEDRELMTLDYQRMTAVLWQVCKGLQQRIEKLEKKKGREVILQVLQLTGGLEECDFGGVLSPKRLFLQTARWSSARDFNVRDPRKLFQIARKEFPGRADLTSARARAALRSDVARQILAPPNDRLQADLIDMSQNTRGANKFGLLVTDVFTREVATKALPDKRAETVTRAAAEIIPELVEDGSNYAITTDLGNEFRGLEAALPGGVVHRQKDPSDRNATAVVDRAIQTLKKDLAGKVARDG</sequence>
<dbReference type="InterPro" id="IPR036397">
    <property type="entry name" value="RNaseH_sf"/>
</dbReference>
<dbReference type="Proteomes" id="UP000601435">
    <property type="component" value="Unassembled WGS sequence"/>
</dbReference>
<dbReference type="GO" id="GO:0003676">
    <property type="term" value="F:nucleic acid binding"/>
    <property type="evidence" value="ECO:0007669"/>
    <property type="project" value="InterPro"/>
</dbReference>
<proteinExistence type="predicted"/>
<keyword evidence="3" id="KW-1185">Reference proteome</keyword>
<dbReference type="InterPro" id="IPR012337">
    <property type="entry name" value="RNaseH-like_sf"/>
</dbReference>
<dbReference type="OrthoDB" id="441971at2759"/>
<organism evidence="2 3">
    <name type="scientific">Symbiodinium necroappetens</name>
    <dbReference type="NCBI Taxonomy" id="1628268"/>
    <lineage>
        <taxon>Eukaryota</taxon>
        <taxon>Sar</taxon>
        <taxon>Alveolata</taxon>
        <taxon>Dinophyceae</taxon>
        <taxon>Suessiales</taxon>
        <taxon>Symbiodiniaceae</taxon>
        <taxon>Symbiodinium</taxon>
    </lineage>
</organism>
<accession>A0A812YD68</accession>
<comment type="caution">
    <text evidence="2">The sequence shown here is derived from an EMBL/GenBank/DDBJ whole genome shotgun (WGS) entry which is preliminary data.</text>
</comment>
<reference evidence="2" key="1">
    <citation type="submission" date="2021-02" db="EMBL/GenBank/DDBJ databases">
        <authorList>
            <person name="Dougan E. K."/>
            <person name="Rhodes N."/>
            <person name="Thang M."/>
            <person name="Chan C."/>
        </authorList>
    </citation>
    <scope>NUCLEOTIDE SEQUENCE</scope>
</reference>
<dbReference type="EMBL" id="CAJNJA010041527">
    <property type="protein sequence ID" value="CAE7775824.1"/>
    <property type="molecule type" value="Genomic_DNA"/>
</dbReference>
<protein>
    <recommendedName>
        <fullName evidence="1">Integrase catalytic domain-containing protein</fullName>
    </recommendedName>
</protein>
<dbReference type="PROSITE" id="PS50994">
    <property type="entry name" value="INTEGRASE"/>
    <property type="match status" value="1"/>
</dbReference>